<accession>A0A654U7P3</accession>
<organism evidence="1 2">
    <name type="scientific">Mycobacterium tuberculosis</name>
    <dbReference type="NCBI Taxonomy" id="1773"/>
    <lineage>
        <taxon>Bacteria</taxon>
        <taxon>Bacillati</taxon>
        <taxon>Actinomycetota</taxon>
        <taxon>Actinomycetes</taxon>
        <taxon>Mycobacteriales</taxon>
        <taxon>Mycobacteriaceae</taxon>
        <taxon>Mycobacterium</taxon>
        <taxon>Mycobacterium tuberculosis complex</taxon>
    </lineage>
</organism>
<dbReference type="AlphaFoldDB" id="A0A654U7P3"/>
<dbReference type="EMBL" id="CGCX01002547">
    <property type="protein sequence ID" value="CFS13270.1"/>
    <property type="molecule type" value="Genomic_DNA"/>
</dbReference>
<evidence type="ECO:0000313" key="1">
    <source>
        <dbReference type="EMBL" id="CFS13270.1"/>
    </source>
</evidence>
<name>A0A654U7P3_MYCTX</name>
<gene>
    <name evidence="1" type="ORF">ERS007657_04179</name>
</gene>
<evidence type="ECO:0000313" key="2">
    <source>
        <dbReference type="Proteomes" id="UP000046680"/>
    </source>
</evidence>
<proteinExistence type="predicted"/>
<dbReference type="Proteomes" id="UP000046680">
    <property type="component" value="Unassembled WGS sequence"/>
</dbReference>
<sequence length="64" mass="6660">MRAALAHSATIAPPCTLGPMVQCSFSSPSKTRHAGLPGSESSGRSAIAVVNNAFIVFPAYQRSR</sequence>
<reference evidence="1 2" key="1">
    <citation type="submission" date="2015-03" db="EMBL/GenBank/DDBJ databases">
        <authorList>
            <consortium name="Pathogen Informatics"/>
        </authorList>
    </citation>
    <scope>NUCLEOTIDE SEQUENCE [LARGE SCALE GENOMIC DNA]</scope>
    <source>
        <strain evidence="1 2">C09601061</strain>
    </source>
</reference>
<protein>
    <submittedName>
        <fullName evidence="1">Uncharacterized protein</fullName>
    </submittedName>
</protein>